<feature type="region of interest" description="Disordered" evidence="1">
    <location>
        <begin position="102"/>
        <end position="121"/>
    </location>
</feature>
<accession>A0A804QZL2</accession>
<dbReference type="Proteomes" id="UP000007305">
    <property type="component" value="Chromosome 9"/>
</dbReference>
<reference evidence="2" key="3">
    <citation type="submission" date="2021-05" db="UniProtKB">
        <authorList>
            <consortium name="EnsemblPlants"/>
        </authorList>
    </citation>
    <scope>IDENTIFICATION</scope>
    <source>
        <strain evidence="2">cv. B73</strain>
    </source>
</reference>
<organism evidence="2 3">
    <name type="scientific">Zea mays</name>
    <name type="common">Maize</name>
    <dbReference type="NCBI Taxonomy" id="4577"/>
    <lineage>
        <taxon>Eukaryota</taxon>
        <taxon>Viridiplantae</taxon>
        <taxon>Streptophyta</taxon>
        <taxon>Embryophyta</taxon>
        <taxon>Tracheophyta</taxon>
        <taxon>Spermatophyta</taxon>
        <taxon>Magnoliopsida</taxon>
        <taxon>Liliopsida</taxon>
        <taxon>Poales</taxon>
        <taxon>Poaceae</taxon>
        <taxon>PACMAD clade</taxon>
        <taxon>Panicoideae</taxon>
        <taxon>Andropogonodae</taxon>
        <taxon>Andropogoneae</taxon>
        <taxon>Tripsacinae</taxon>
        <taxon>Zea</taxon>
    </lineage>
</organism>
<dbReference type="InParanoid" id="A0A804QZL2"/>
<sequence length="121" mass="12758">MRALPTWVDGSQARRIRANKAHARSMEGVGDISSAVGVEEEDEARRSVQEDGRSVWAAAGGVVTAAAGNHGRAAAYGYRGGKVVWNNRRSLGARIVRPPAPVSNRMKAAAMPGPPSPTTRV</sequence>
<name>A0A804QZL2_MAIZE</name>
<protein>
    <submittedName>
        <fullName evidence="2">Uncharacterized protein</fullName>
    </submittedName>
</protein>
<dbReference type="AlphaFoldDB" id="A0A804QZL2"/>
<dbReference type="Gramene" id="Zm00001eb374890_T001">
    <property type="protein sequence ID" value="Zm00001eb374890_P001"/>
    <property type="gene ID" value="Zm00001eb374890"/>
</dbReference>
<dbReference type="EnsemblPlants" id="Zm00001eb374890_T001">
    <property type="protein sequence ID" value="Zm00001eb374890_P001"/>
    <property type="gene ID" value="Zm00001eb374890"/>
</dbReference>
<evidence type="ECO:0000313" key="3">
    <source>
        <dbReference type="Proteomes" id="UP000007305"/>
    </source>
</evidence>
<reference evidence="3" key="1">
    <citation type="journal article" date="2009" name="Science">
        <title>The B73 maize genome: complexity, diversity, and dynamics.</title>
        <authorList>
            <person name="Schnable P.S."/>
            <person name="Ware D."/>
            <person name="Fulton R.S."/>
            <person name="Stein J.C."/>
            <person name="Wei F."/>
            <person name="Pasternak S."/>
            <person name="Liang C."/>
            <person name="Zhang J."/>
            <person name="Fulton L."/>
            <person name="Graves T.A."/>
            <person name="Minx P."/>
            <person name="Reily A.D."/>
            <person name="Courtney L."/>
            <person name="Kruchowski S.S."/>
            <person name="Tomlinson C."/>
            <person name="Strong C."/>
            <person name="Delehaunty K."/>
            <person name="Fronick C."/>
            <person name="Courtney B."/>
            <person name="Rock S.M."/>
            <person name="Belter E."/>
            <person name="Du F."/>
            <person name="Kim K."/>
            <person name="Abbott R.M."/>
            <person name="Cotton M."/>
            <person name="Levy A."/>
            <person name="Marchetto P."/>
            <person name="Ochoa K."/>
            <person name="Jackson S.M."/>
            <person name="Gillam B."/>
            <person name="Chen W."/>
            <person name="Yan L."/>
            <person name="Higginbotham J."/>
            <person name="Cardenas M."/>
            <person name="Waligorski J."/>
            <person name="Applebaum E."/>
            <person name="Phelps L."/>
            <person name="Falcone J."/>
            <person name="Kanchi K."/>
            <person name="Thane T."/>
            <person name="Scimone A."/>
            <person name="Thane N."/>
            <person name="Henke J."/>
            <person name="Wang T."/>
            <person name="Ruppert J."/>
            <person name="Shah N."/>
            <person name="Rotter K."/>
            <person name="Hodges J."/>
            <person name="Ingenthron E."/>
            <person name="Cordes M."/>
            <person name="Kohlberg S."/>
            <person name="Sgro J."/>
            <person name="Delgado B."/>
            <person name="Mead K."/>
            <person name="Chinwalla A."/>
            <person name="Leonard S."/>
            <person name="Crouse K."/>
            <person name="Collura K."/>
            <person name="Kudrna D."/>
            <person name="Currie J."/>
            <person name="He R."/>
            <person name="Angelova A."/>
            <person name="Rajasekar S."/>
            <person name="Mueller T."/>
            <person name="Lomeli R."/>
            <person name="Scara G."/>
            <person name="Ko A."/>
            <person name="Delaney K."/>
            <person name="Wissotski M."/>
            <person name="Lopez G."/>
            <person name="Campos D."/>
            <person name="Braidotti M."/>
            <person name="Ashley E."/>
            <person name="Golser W."/>
            <person name="Kim H."/>
            <person name="Lee S."/>
            <person name="Lin J."/>
            <person name="Dujmic Z."/>
            <person name="Kim W."/>
            <person name="Talag J."/>
            <person name="Zuccolo A."/>
            <person name="Fan C."/>
            <person name="Sebastian A."/>
            <person name="Kramer M."/>
            <person name="Spiegel L."/>
            <person name="Nascimento L."/>
            <person name="Zutavern T."/>
            <person name="Miller B."/>
            <person name="Ambroise C."/>
            <person name="Muller S."/>
            <person name="Spooner W."/>
            <person name="Narechania A."/>
            <person name="Ren L."/>
            <person name="Wei S."/>
            <person name="Kumari S."/>
            <person name="Faga B."/>
            <person name="Levy M.J."/>
            <person name="McMahan L."/>
            <person name="Van Buren P."/>
            <person name="Vaughn M.W."/>
            <person name="Ying K."/>
            <person name="Yeh C.-T."/>
            <person name="Emrich S.J."/>
            <person name="Jia Y."/>
            <person name="Kalyanaraman A."/>
            <person name="Hsia A.-P."/>
            <person name="Barbazuk W.B."/>
            <person name="Baucom R.S."/>
            <person name="Brutnell T.P."/>
            <person name="Carpita N.C."/>
            <person name="Chaparro C."/>
            <person name="Chia J.-M."/>
            <person name="Deragon J.-M."/>
            <person name="Estill J.C."/>
            <person name="Fu Y."/>
            <person name="Jeddeloh J.A."/>
            <person name="Han Y."/>
            <person name="Lee H."/>
            <person name="Li P."/>
            <person name="Lisch D.R."/>
            <person name="Liu S."/>
            <person name="Liu Z."/>
            <person name="Nagel D.H."/>
            <person name="McCann M.C."/>
            <person name="SanMiguel P."/>
            <person name="Myers A.M."/>
            <person name="Nettleton D."/>
            <person name="Nguyen J."/>
            <person name="Penning B.W."/>
            <person name="Ponnala L."/>
            <person name="Schneider K.L."/>
            <person name="Schwartz D.C."/>
            <person name="Sharma A."/>
            <person name="Soderlund C."/>
            <person name="Springer N.M."/>
            <person name="Sun Q."/>
            <person name="Wang H."/>
            <person name="Waterman M."/>
            <person name="Westerman R."/>
            <person name="Wolfgruber T.K."/>
            <person name="Yang L."/>
            <person name="Yu Y."/>
            <person name="Zhang L."/>
            <person name="Zhou S."/>
            <person name="Zhu Q."/>
            <person name="Bennetzen J.L."/>
            <person name="Dawe R.K."/>
            <person name="Jiang J."/>
            <person name="Jiang N."/>
            <person name="Presting G.G."/>
            <person name="Wessler S.R."/>
            <person name="Aluru S."/>
            <person name="Martienssen R.A."/>
            <person name="Clifton S.W."/>
            <person name="McCombie W.R."/>
            <person name="Wing R.A."/>
            <person name="Wilson R.K."/>
        </authorList>
    </citation>
    <scope>NUCLEOTIDE SEQUENCE [LARGE SCALE GENOMIC DNA]</scope>
    <source>
        <strain evidence="3">cv. B73</strain>
    </source>
</reference>
<evidence type="ECO:0000313" key="2">
    <source>
        <dbReference type="EnsemblPlants" id="Zm00001eb374890_P001"/>
    </source>
</evidence>
<keyword evidence="3" id="KW-1185">Reference proteome</keyword>
<proteinExistence type="predicted"/>
<reference evidence="2" key="2">
    <citation type="submission" date="2019-07" db="EMBL/GenBank/DDBJ databases">
        <authorList>
            <person name="Seetharam A."/>
            <person name="Woodhouse M."/>
            <person name="Cannon E."/>
        </authorList>
    </citation>
    <scope>NUCLEOTIDE SEQUENCE [LARGE SCALE GENOMIC DNA]</scope>
    <source>
        <strain evidence="2">cv. B73</strain>
    </source>
</reference>
<feature type="compositionally biased region" description="Pro residues" evidence="1">
    <location>
        <begin position="112"/>
        <end position="121"/>
    </location>
</feature>
<evidence type="ECO:0000256" key="1">
    <source>
        <dbReference type="SAM" id="MobiDB-lite"/>
    </source>
</evidence>